<dbReference type="PROSITE" id="PS51184">
    <property type="entry name" value="JMJC"/>
    <property type="match status" value="1"/>
</dbReference>
<feature type="region of interest" description="Disordered" evidence="8">
    <location>
        <begin position="1"/>
        <end position="27"/>
    </location>
</feature>
<keyword evidence="4" id="KW-0805">Transcription regulation</keyword>
<dbReference type="GO" id="GO:0008270">
    <property type="term" value="F:zinc ion binding"/>
    <property type="evidence" value="ECO:0007669"/>
    <property type="project" value="UniProtKB-KW"/>
</dbReference>
<evidence type="ECO:0000256" key="4">
    <source>
        <dbReference type="ARBA" id="ARBA00023015"/>
    </source>
</evidence>
<comment type="caution">
    <text evidence="11">The sequence shown here is derived from an EMBL/GenBank/DDBJ whole genome shotgun (WGS) entry which is preliminary data.</text>
</comment>
<dbReference type="SUPFAM" id="SSF51197">
    <property type="entry name" value="Clavaminate synthase-like"/>
    <property type="match status" value="1"/>
</dbReference>
<dbReference type="GO" id="GO:0000118">
    <property type="term" value="C:histone deacetylase complex"/>
    <property type="evidence" value="ECO:0007669"/>
    <property type="project" value="TreeGrafter"/>
</dbReference>
<dbReference type="GO" id="GO:0003712">
    <property type="term" value="F:transcription coregulator activity"/>
    <property type="evidence" value="ECO:0007669"/>
    <property type="project" value="TreeGrafter"/>
</dbReference>
<dbReference type="AlphaFoldDB" id="A0AAD4J1V3"/>
<dbReference type="GO" id="GO:0000785">
    <property type="term" value="C:chromatin"/>
    <property type="evidence" value="ECO:0007669"/>
    <property type="project" value="TreeGrafter"/>
</dbReference>
<keyword evidence="6" id="KW-0539">Nucleus</keyword>
<evidence type="ECO:0000259" key="10">
    <source>
        <dbReference type="PROSITE" id="PS51184"/>
    </source>
</evidence>
<dbReference type="GO" id="GO:0006357">
    <property type="term" value="P:regulation of transcription by RNA polymerase II"/>
    <property type="evidence" value="ECO:0007669"/>
    <property type="project" value="TreeGrafter"/>
</dbReference>
<dbReference type="SMART" id="SM00558">
    <property type="entry name" value="JmjC"/>
    <property type="match status" value="1"/>
</dbReference>
<accession>A0AAD4J1V3</accession>
<dbReference type="Pfam" id="PF02373">
    <property type="entry name" value="JmjC"/>
    <property type="match status" value="1"/>
</dbReference>
<evidence type="ECO:0000256" key="5">
    <source>
        <dbReference type="ARBA" id="ARBA00023163"/>
    </source>
</evidence>
<dbReference type="InterPro" id="IPR001841">
    <property type="entry name" value="Znf_RING"/>
</dbReference>
<dbReference type="InterPro" id="IPR018866">
    <property type="entry name" value="Znf-4CXXC_R1"/>
</dbReference>
<keyword evidence="7" id="KW-0863">Zinc-finger</keyword>
<dbReference type="InterPro" id="IPR003347">
    <property type="entry name" value="JmjC_dom"/>
</dbReference>
<evidence type="ECO:0000259" key="9">
    <source>
        <dbReference type="PROSITE" id="PS50089"/>
    </source>
</evidence>
<evidence type="ECO:0000313" key="12">
    <source>
        <dbReference type="Proteomes" id="UP001190926"/>
    </source>
</evidence>
<feature type="domain" description="JmjC" evidence="10">
    <location>
        <begin position="413"/>
        <end position="604"/>
    </location>
</feature>
<gene>
    <name evidence="11" type="ORF">C2S53_020794</name>
</gene>
<evidence type="ECO:0000313" key="11">
    <source>
        <dbReference type="EMBL" id="KAH6825662.1"/>
    </source>
</evidence>
<evidence type="ECO:0000256" key="6">
    <source>
        <dbReference type="ARBA" id="ARBA00023242"/>
    </source>
</evidence>
<organism evidence="11 12">
    <name type="scientific">Perilla frutescens var. hirtella</name>
    <name type="common">Perilla citriodora</name>
    <name type="synonym">Perilla setoyensis</name>
    <dbReference type="NCBI Taxonomy" id="608512"/>
    <lineage>
        <taxon>Eukaryota</taxon>
        <taxon>Viridiplantae</taxon>
        <taxon>Streptophyta</taxon>
        <taxon>Embryophyta</taxon>
        <taxon>Tracheophyta</taxon>
        <taxon>Spermatophyta</taxon>
        <taxon>Magnoliopsida</taxon>
        <taxon>eudicotyledons</taxon>
        <taxon>Gunneridae</taxon>
        <taxon>Pentapetalae</taxon>
        <taxon>asterids</taxon>
        <taxon>lamiids</taxon>
        <taxon>Lamiales</taxon>
        <taxon>Lamiaceae</taxon>
        <taxon>Nepetoideae</taxon>
        <taxon>Elsholtzieae</taxon>
        <taxon>Perilla</taxon>
    </lineage>
</organism>
<proteinExistence type="inferred from homology"/>
<keyword evidence="7" id="KW-0862">Zinc</keyword>
<dbReference type="Pfam" id="PF10497">
    <property type="entry name" value="zf-4CXXC_R1"/>
    <property type="match status" value="1"/>
</dbReference>
<keyword evidence="12" id="KW-1185">Reference proteome</keyword>
<evidence type="ECO:0000256" key="3">
    <source>
        <dbReference type="ARBA" id="ARBA00022723"/>
    </source>
</evidence>
<dbReference type="Proteomes" id="UP001190926">
    <property type="component" value="Unassembled WGS sequence"/>
</dbReference>
<dbReference type="PROSITE" id="PS50089">
    <property type="entry name" value="ZF_RING_2"/>
    <property type="match status" value="1"/>
</dbReference>
<dbReference type="GO" id="GO:0031490">
    <property type="term" value="F:chromatin DNA binding"/>
    <property type="evidence" value="ECO:0007669"/>
    <property type="project" value="TreeGrafter"/>
</dbReference>
<dbReference type="GO" id="GO:0032454">
    <property type="term" value="F:histone H3K9 demethylase activity"/>
    <property type="evidence" value="ECO:0007669"/>
    <property type="project" value="InterPro"/>
</dbReference>
<dbReference type="Gene3D" id="2.60.120.650">
    <property type="entry name" value="Cupin"/>
    <property type="match status" value="1"/>
</dbReference>
<keyword evidence="3" id="KW-0479">Metal-binding</keyword>
<dbReference type="PANTHER" id="PTHR12549">
    <property type="entry name" value="JMJC DOMAIN-CONTAINING HISTONE DEMETHYLATION PROTEIN"/>
    <property type="match status" value="1"/>
</dbReference>
<evidence type="ECO:0000256" key="8">
    <source>
        <dbReference type="SAM" id="MobiDB-lite"/>
    </source>
</evidence>
<sequence>MSSLRSLSNEGTSSAENMQTRGPGVKRKRSEKNCHQCHKNDKETVVGCTKCKKKYCNPCITRWYTTLDILDVVEACPACRNICNCGACLKPGMANKNLPIPDLKLGTAEKIKHSHDIVRVLLPSLKKFVAEENMEREHEARFQGLPITGLHLVKSNLNNNDCILCDSCKSSVLDVHRSCLNCLFKLCVTCCLEIRQHDDGTIVCPPESLGGCGHQNLELMSRYPNNWVSELLIRAEAVANAGKVTDSPEAVGVACPGSSQGSEVENATLLAHHEDSNGNYLHCPTSLVVVKDDLKHFQWHLHRGEPVVVPDVVSGATGFSWEPMVMWRACRKPRNPDHLTKDFTVLNCSSLSKETISIHQFYNGYVKGLYDGEGRRKILKLEDWPPGESLHEELPRHYLEFVRCLPFMLYTHPHAGHLNMSTRIPTVSRKLDMGPKMSITYGVGQELGSSSLTMIHYALSDRVDILMHTAAISLGPSTSTSKAAELKEPECGALWDIFKRQDVPKLEEYLRKHAGELKDISHLHQLAHPVHERAFYLTLADKRNLKEEYGVEPWTIVQKLGDAVFVPAGCPHQIRYLQSCTSVAFNFVAPESVGECIRLSAEYRRLPQNHRYKEDKLQVKRMTLHAVSQAVEFLETFTLNHVKAPHVDSDVQETCIPLRDLMFMKQEMETKISTLQKQGHLVQPHIRAYMEKSIQNFLVRIDKEMLKNFVGTSSS</sequence>
<reference evidence="11 12" key="1">
    <citation type="journal article" date="2021" name="Nat. Commun.">
        <title>Incipient diploidization of the medicinal plant Perilla within 10,000 years.</title>
        <authorList>
            <person name="Zhang Y."/>
            <person name="Shen Q."/>
            <person name="Leng L."/>
            <person name="Zhang D."/>
            <person name="Chen S."/>
            <person name="Shi Y."/>
            <person name="Ning Z."/>
            <person name="Chen S."/>
        </authorList>
    </citation>
    <scope>NUCLEOTIDE SEQUENCE [LARGE SCALE GENOMIC DNA]</scope>
    <source>
        <strain evidence="12">cv. PC099</strain>
    </source>
</reference>
<evidence type="ECO:0000256" key="2">
    <source>
        <dbReference type="ARBA" id="ARBA00006801"/>
    </source>
</evidence>
<evidence type="ECO:0000256" key="7">
    <source>
        <dbReference type="PROSITE-ProRule" id="PRU00175"/>
    </source>
</evidence>
<feature type="compositionally biased region" description="Polar residues" evidence="8">
    <location>
        <begin position="1"/>
        <end position="20"/>
    </location>
</feature>
<keyword evidence="5" id="KW-0804">Transcription</keyword>
<dbReference type="EMBL" id="SDAM02000175">
    <property type="protein sequence ID" value="KAH6825662.1"/>
    <property type="molecule type" value="Genomic_DNA"/>
</dbReference>
<feature type="domain" description="RING-type" evidence="9">
    <location>
        <begin position="34"/>
        <end position="80"/>
    </location>
</feature>
<protein>
    <submittedName>
        <fullName evidence="11">Uncharacterized protein</fullName>
    </submittedName>
</protein>
<name>A0AAD4J1V3_PERFH</name>
<comment type="subcellular location">
    <subcellularLocation>
        <location evidence="1">Nucleus</location>
    </subcellularLocation>
</comment>
<dbReference type="InterPro" id="IPR045109">
    <property type="entry name" value="LSDs-like"/>
</dbReference>
<dbReference type="PANTHER" id="PTHR12549:SF11">
    <property type="entry name" value="LYSINE-SPECIFIC DEMETHYLASE JMJ25"/>
    <property type="match status" value="1"/>
</dbReference>
<comment type="similarity">
    <text evidence="2">Belongs to the JARID1 histone demethylase family.</text>
</comment>
<evidence type="ECO:0000256" key="1">
    <source>
        <dbReference type="ARBA" id="ARBA00004123"/>
    </source>
</evidence>